<feature type="chain" id="PRO_5021821783" description="Cyanophycinase" evidence="1">
    <location>
        <begin position="29"/>
        <end position="512"/>
    </location>
</feature>
<organism evidence="2 3">
    <name type="scientific">Pseudoalteromonas espejiana</name>
    <dbReference type="NCBI Taxonomy" id="28107"/>
    <lineage>
        <taxon>Bacteria</taxon>
        <taxon>Pseudomonadati</taxon>
        <taxon>Pseudomonadota</taxon>
        <taxon>Gammaproteobacteria</taxon>
        <taxon>Alteromonadales</taxon>
        <taxon>Pseudoalteromonadaceae</taxon>
        <taxon>Pseudoalteromonas</taxon>
    </lineage>
</organism>
<dbReference type="PANTHER" id="PTHR36175:SF1">
    <property type="entry name" value="CYANOPHYCINASE"/>
    <property type="match status" value="1"/>
</dbReference>
<name>A0A510XZT3_9GAMM</name>
<evidence type="ECO:0000256" key="1">
    <source>
        <dbReference type="SAM" id="SignalP"/>
    </source>
</evidence>
<proteinExistence type="predicted"/>
<accession>A0A510XZT3</accession>
<keyword evidence="1" id="KW-0732">Signal</keyword>
<evidence type="ECO:0008006" key="4">
    <source>
        <dbReference type="Google" id="ProtNLM"/>
    </source>
</evidence>
<dbReference type="OrthoDB" id="9799980at2"/>
<dbReference type="EMBL" id="BJUM01000044">
    <property type="protein sequence ID" value="GEK56586.1"/>
    <property type="molecule type" value="Genomic_DNA"/>
</dbReference>
<dbReference type="Proteomes" id="UP000321419">
    <property type="component" value="Unassembled WGS sequence"/>
</dbReference>
<dbReference type="Gene3D" id="3.40.50.880">
    <property type="match status" value="1"/>
</dbReference>
<protein>
    <recommendedName>
        <fullName evidence="4">Cyanophycinase</fullName>
    </recommendedName>
</protein>
<dbReference type="PANTHER" id="PTHR36175">
    <property type="entry name" value="CYANOPHYCINASE"/>
    <property type="match status" value="1"/>
</dbReference>
<evidence type="ECO:0000313" key="3">
    <source>
        <dbReference type="Proteomes" id="UP000321419"/>
    </source>
</evidence>
<comment type="caution">
    <text evidence="2">The sequence shown here is derived from an EMBL/GenBank/DDBJ whole genome shotgun (WGS) entry which is preliminary data.</text>
</comment>
<dbReference type="AlphaFoldDB" id="A0A510XZT3"/>
<dbReference type="InterPro" id="IPR029062">
    <property type="entry name" value="Class_I_gatase-like"/>
</dbReference>
<gene>
    <name evidence="2" type="ORF">PES01_34310</name>
</gene>
<feature type="signal peptide" evidence="1">
    <location>
        <begin position="1"/>
        <end position="28"/>
    </location>
</feature>
<keyword evidence="3" id="KW-1185">Reference proteome</keyword>
<dbReference type="RefSeq" id="WP_089347312.1">
    <property type="nucleotide sequence ID" value="NZ_BJUM01000044.1"/>
</dbReference>
<evidence type="ECO:0000313" key="2">
    <source>
        <dbReference type="EMBL" id="GEK56586.1"/>
    </source>
</evidence>
<sequence>MITPIKKPKLHQYITALLVMGCSCFVSAQQQNQTLVLAGSDYTKLAPNTALYLLNTNTINDIASKWPNKNDKAKSATVKSLNTLLKKIPSESVLKSNLLWQWRDSNNEQLNSLTKQEFNFVFDMLEQPSTAKNTKQNEQLNSISQFIVGSLKVASPNPTMLLVSAAQRDPYAQVAGLKRLLPANVTSQWLALTPALAKAITQNTCNELPTLRQTQMAVFNRDKVYPALTQAEQALCNKGVPALVNLIKSSTGILFSDGNSERVQKVLFDNNNKPYPWTAAIKSRSVIVGLGAGSKVQGAKVYSSKINNVDALLSDNKANSAAIKTGVNTFKYGLLDTHFSEQNRTFNLATALKSNTVQGLNIKNGFGVDKNTALVVIKSNQGDLITVIGESGVVHLNTTKQADTYSYSYWPAGSVINITNNTFSLSERTISQALPSVKIPPLPVQRFGNILTDTKLRSLTQAMCLSQEQSAVGQQDEFLINLTATDSTLYYRVNATQYGCAVSNLNISVKSF</sequence>
<dbReference type="PROSITE" id="PS51257">
    <property type="entry name" value="PROKAR_LIPOPROTEIN"/>
    <property type="match status" value="1"/>
</dbReference>
<reference evidence="2 3" key="1">
    <citation type="submission" date="2019-07" db="EMBL/GenBank/DDBJ databases">
        <title>Whole genome shotgun sequence of Pseudoalteromonas espejiana NBRC 102222.</title>
        <authorList>
            <person name="Hosoyama A."/>
            <person name="Uohara A."/>
            <person name="Ohji S."/>
            <person name="Ichikawa N."/>
        </authorList>
    </citation>
    <scope>NUCLEOTIDE SEQUENCE [LARGE SCALE GENOMIC DNA]</scope>
    <source>
        <strain evidence="2 3">NBRC 102222</strain>
    </source>
</reference>